<reference evidence="1 2" key="1">
    <citation type="submission" date="2020-03" db="EMBL/GenBank/DDBJ databases">
        <authorList>
            <person name="Holtappels D."/>
            <person name="Bomans J.P.J."/>
            <person name="Lavigne R."/>
            <person name="Wagemans J."/>
        </authorList>
    </citation>
    <scope>NUCLEOTIDE SEQUENCE [LARGE SCALE GENOMIC DNA]</scope>
    <source>
        <strain evidence="1 2">OLIVR5</strain>
    </source>
</reference>
<gene>
    <name evidence="1" type="ORF">Ab1vBOLIVR5_gp53</name>
</gene>
<accession>A0A858MTH1</accession>
<keyword evidence="2" id="KW-1185">Reference proteome</keyword>
<sequence>MISSERFSWTRPRPFKTGLRWSFNSFGTFNRA</sequence>
<dbReference type="EMBL" id="MT234342">
    <property type="protein sequence ID" value="QIW87701.1"/>
    <property type="molecule type" value="Genomic_DNA"/>
</dbReference>
<evidence type="ECO:0000313" key="1">
    <source>
        <dbReference type="EMBL" id="QIW87701.1"/>
    </source>
</evidence>
<protein>
    <submittedName>
        <fullName evidence="1">Uncharacterized protein</fullName>
    </submittedName>
</protein>
<name>A0A858MTH1_9CAUD</name>
<organism evidence="1 2">
    <name type="scientific">Agrobacterium phage OLIVR5</name>
    <dbReference type="NCBI Taxonomy" id="2723773"/>
    <lineage>
        <taxon>Viruses</taxon>
        <taxon>Duplodnaviria</taxon>
        <taxon>Heunggongvirae</taxon>
        <taxon>Uroviricota</taxon>
        <taxon>Caudoviricetes</taxon>
        <taxon>Pootjesviridae</taxon>
        <taxon>Heverleevirus</taxon>
        <taxon>Heverleevirus OLIVR5</taxon>
    </lineage>
</organism>
<evidence type="ECO:0000313" key="2">
    <source>
        <dbReference type="Proteomes" id="UP000671873"/>
    </source>
</evidence>
<proteinExistence type="predicted"/>
<dbReference type="Proteomes" id="UP000671873">
    <property type="component" value="Segment"/>
</dbReference>